<gene>
    <name evidence="2" type="ORF">CLV84_2118</name>
</gene>
<accession>A0A2S6I222</accession>
<feature type="region of interest" description="Disordered" evidence="1">
    <location>
        <begin position="1"/>
        <end position="66"/>
    </location>
</feature>
<evidence type="ECO:0000313" key="3">
    <source>
        <dbReference type="Proteomes" id="UP000237662"/>
    </source>
</evidence>
<name>A0A2S6I222_9BACT</name>
<evidence type="ECO:0000313" key="2">
    <source>
        <dbReference type="EMBL" id="PPK85226.1"/>
    </source>
</evidence>
<dbReference type="Proteomes" id="UP000237662">
    <property type="component" value="Unassembled WGS sequence"/>
</dbReference>
<dbReference type="AlphaFoldDB" id="A0A2S6I222"/>
<comment type="caution">
    <text evidence="2">The sequence shown here is derived from an EMBL/GenBank/DDBJ whole genome shotgun (WGS) entry which is preliminary data.</text>
</comment>
<organism evidence="2 3">
    <name type="scientific">Neolewinella xylanilytica</name>
    <dbReference type="NCBI Taxonomy" id="1514080"/>
    <lineage>
        <taxon>Bacteria</taxon>
        <taxon>Pseudomonadati</taxon>
        <taxon>Bacteroidota</taxon>
        <taxon>Saprospiria</taxon>
        <taxon>Saprospirales</taxon>
        <taxon>Lewinellaceae</taxon>
        <taxon>Neolewinella</taxon>
    </lineage>
</organism>
<sequence length="113" mass="12316">MPGNDYFGWDSRPVPQAKPGSYRSKYGTGGGENGCSPPASGWITPAASDVAKPTRTRGPWSSWSMPRPCRFTVDRQPWTARQTADMLRHIQANPARFASSLPEALLGPLQSRA</sequence>
<evidence type="ECO:0000256" key="1">
    <source>
        <dbReference type="SAM" id="MobiDB-lite"/>
    </source>
</evidence>
<dbReference type="RefSeq" id="WP_104419736.1">
    <property type="nucleotide sequence ID" value="NZ_PTJC01000006.1"/>
</dbReference>
<keyword evidence="3" id="KW-1185">Reference proteome</keyword>
<proteinExistence type="predicted"/>
<protein>
    <submittedName>
        <fullName evidence="2">Uncharacterized protein</fullName>
    </submittedName>
</protein>
<dbReference type="EMBL" id="PTJC01000006">
    <property type="protein sequence ID" value="PPK85226.1"/>
    <property type="molecule type" value="Genomic_DNA"/>
</dbReference>
<reference evidence="2 3" key="1">
    <citation type="submission" date="2018-02" db="EMBL/GenBank/DDBJ databases">
        <title>Genomic Encyclopedia of Archaeal and Bacterial Type Strains, Phase II (KMG-II): from individual species to whole genera.</title>
        <authorList>
            <person name="Goeker M."/>
        </authorList>
    </citation>
    <scope>NUCLEOTIDE SEQUENCE [LARGE SCALE GENOMIC DNA]</scope>
    <source>
        <strain evidence="2 3">DSM 29526</strain>
    </source>
</reference>